<sequence length="103" mass="10595">MFAELCQQNALTLPKRLANRFNGSIIVVNGEIVDLSDPKDEEEAVVEDVPGAKAGAESTVVDGSMLTTVPQQPAVDTAGETLPDGVEGEGMPQGEILGAAADS</sequence>
<feature type="region of interest" description="Disordered" evidence="1">
    <location>
        <begin position="72"/>
        <end position="103"/>
    </location>
</feature>
<dbReference type="AlphaFoldDB" id="A0AAN9Q4C9"/>
<dbReference type="EMBL" id="JAYKXN010000001">
    <property type="protein sequence ID" value="KAK7318168.1"/>
    <property type="molecule type" value="Genomic_DNA"/>
</dbReference>
<comment type="caution">
    <text evidence="2">The sequence shown here is derived from an EMBL/GenBank/DDBJ whole genome shotgun (WGS) entry which is preliminary data.</text>
</comment>
<keyword evidence="3" id="KW-1185">Reference proteome</keyword>
<dbReference type="Proteomes" id="UP001359559">
    <property type="component" value="Unassembled WGS sequence"/>
</dbReference>
<evidence type="ECO:0000256" key="1">
    <source>
        <dbReference type="SAM" id="MobiDB-lite"/>
    </source>
</evidence>
<reference evidence="2 3" key="1">
    <citation type="submission" date="2024-01" db="EMBL/GenBank/DDBJ databases">
        <title>The genomes of 5 underutilized Papilionoideae crops provide insights into root nodulation and disease resistance.</title>
        <authorList>
            <person name="Yuan L."/>
        </authorList>
    </citation>
    <scope>NUCLEOTIDE SEQUENCE [LARGE SCALE GENOMIC DNA]</scope>
    <source>
        <strain evidence="2">LY-2023</strain>
        <tissue evidence="2">Leaf</tissue>
    </source>
</reference>
<evidence type="ECO:0000313" key="3">
    <source>
        <dbReference type="Proteomes" id="UP001359559"/>
    </source>
</evidence>
<accession>A0AAN9Q4C9</accession>
<organism evidence="2 3">
    <name type="scientific">Clitoria ternatea</name>
    <name type="common">Butterfly pea</name>
    <dbReference type="NCBI Taxonomy" id="43366"/>
    <lineage>
        <taxon>Eukaryota</taxon>
        <taxon>Viridiplantae</taxon>
        <taxon>Streptophyta</taxon>
        <taxon>Embryophyta</taxon>
        <taxon>Tracheophyta</taxon>
        <taxon>Spermatophyta</taxon>
        <taxon>Magnoliopsida</taxon>
        <taxon>eudicotyledons</taxon>
        <taxon>Gunneridae</taxon>
        <taxon>Pentapetalae</taxon>
        <taxon>rosids</taxon>
        <taxon>fabids</taxon>
        <taxon>Fabales</taxon>
        <taxon>Fabaceae</taxon>
        <taxon>Papilionoideae</taxon>
        <taxon>50 kb inversion clade</taxon>
        <taxon>NPAAA clade</taxon>
        <taxon>indigoferoid/millettioid clade</taxon>
        <taxon>Phaseoleae</taxon>
        <taxon>Clitoria</taxon>
    </lineage>
</organism>
<name>A0AAN9Q4C9_CLITE</name>
<protein>
    <submittedName>
        <fullName evidence="2">Uncharacterized protein</fullName>
    </submittedName>
</protein>
<evidence type="ECO:0000313" key="2">
    <source>
        <dbReference type="EMBL" id="KAK7318168.1"/>
    </source>
</evidence>
<proteinExistence type="predicted"/>
<gene>
    <name evidence="2" type="ORF">RJT34_02867</name>
</gene>